<reference evidence="2 3" key="1">
    <citation type="journal article" date="2023" name="Mol. Ecol. Resour.">
        <title>Chromosome-level genome assembly of a triploid poplar Populus alba 'Berolinensis'.</title>
        <authorList>
            <person name="Chen S."/>
            <person name="Yu Y."/>
            <person name="Wang X."/>
            <person name="Wang S."/>
            <person name="Zhang T."/>
            <person name="Zhou Y."/>
            <person name="He R."/>
            <person name="Meng N."/>
            <person name="Wang Y."/>
            <person name="Liu W."/>
            <person name="Liu Z."/>
            <person name="Liu J."/>
            <person name="Guo Q."/>
            <person name="Huang H."/>
            <person name="Sederoff R.R."/>
            <person name="Wang G."/>
            <person name="Qu G."/>
            <person name="Chen S."/>
        </authorList>
    </citation>
    <scope>NUCLEOTIDE SEQUENCE [LARGE SCALE GENOMIC DNA]</scope>
    <source>
        <strain evidence="2">SC-2020</strain>
    </source>
</reference>
<sequence>MKKSKNKSLRFKSAQGDFSLQAPHRGSALRVSRASSRSYSLVQQNPMPSSPVSSPPRAKAVLADFASPSHGIRVCSNHRNRLMQRNCSPCSSSPDHGDNCSSGSYRPTLSPKAHLARSYRKDSNPGSNTPTPSRAFNPPSHIAFGSSLHASPHNPNRLVAGLAGLFRFSTSNLLCCSLQSCGLYGSAIWLCVVAGVSTSM</sequence>
<dbReference type="EMBL" id="JAQIZT010000018">
    <property type="protein sequence ID" value="KAJ6958772.1"/>
    <property type="molecule type" value="Genomic_DNA"/>
</dbReference>
<evidence type="ECO:0000256" key="1">
    <source>
        <dbReference type="SAM" id="MobiDB-lite"/>
    </source>
</evidence>
<evidence type="ECO:0000313" key="3">
    <source>
        <dbReference type="Proteomes" id="UP001164929"/>
    </source>
</evidence>
<name>A0AAD6LDL1_9ROSI</name>
<accession>A0AAD6LDL1</accession>
<comment type="caution">
    <text evidence="2">The sequence shown here is derived from an EMBL/GenBank/DDBJ whole genome shotgun (WGS) entry which is preliminary data.</text>
</comment>
<feature type="compositionally biased region" description="Low complexity" evidence="1">
    <location>
        <begin position="28"/>
        <end position="56"/>
    </location>
</feature>
<feature type="compositionally biased region" description="Polar residues" evidence="1">
    <location>
        <begin position="124"/>
        <end position="134"/>
    </location>
</feature>
<organism evidence="2 3">
    <name type="scientific">Populus alba x Populus x berolinensis</name>
    <dbReference type="NCBI Taxonomy" id="444605"/>
    <lineage>
        <taxon>Eukaryota</taxon>
        <taxon>Viridiplantae</taxon>
        <taxon>Streptophyta</taxon>
        <taxon>Embryophyta</taxon>
        <taxon>Tracheophyta</taxon>
        <taxon>Spermatophyta</taxon>
        <taxon>Magnoliopsida</taxon>
        <taxon>eudicotyledons</taxon>
        <taxon>Gunneridae</taxon>
        <taxon>Pentapetalae</taxon>
        <taxon>rosids</taxon>
        <taxon>fabids</taxon>
        <taxon>Malpighiales</taxon>
        <taxon>Salicaceae</taxon>
        <taxon>Saliceae</taxon>
        <taxon>Populus</taxon>
    </lineage>
</organism>
<dbReference type="AlphaFoldDB" id="A0AAD6LDL1"/>
<dbReference type="Proteomes" id="UP001164929">
    <property type="component" value="Chromosome 18"/>
</dbReference>
<feature type="region of interest" description="Disordered" evidence="1">
    <location>
        <begin position="1"/>
        <end position="56"/>
    </location>
</feature>
<proteinExistence type="predicted"/>
<protein>
    <submittedName>
        <fullName evidence="2">Uncharacterized protein</fullName>
    </submittedName>
</protein>
<keyword evidence="3" id="KW-1185">Reference proteome</keyword>
<evidence type="ECO:0000313" key="2">
    <source>
        <dbReference type="EMBL" id="KAJ6958772.1"/>
    </source>
</evidence>
<feature type="region of interest" description="Disordered" evidence="1">
    <location>
        <begin position="101"/>
        <end position="138"/>
    </location>
</feature>
<feature type="compositionally biased region" description="Basic residues" evidence="1">
    <location>
        <begin position="1"/>
        <end position="10"/>
    </location>
</feature>
<gene>
    <name evidence="2" type="ORF">NC653_040411</name>
</gene>